<evidence type="ECO:0000313" key="1">
    <source>
        <dbReference type="EMBL" id="RAO95089.1"/>
    </source>
</evidence>
<dbReference type="RefSeq" id="WP_112665347.1">
    <property type="nucleotide sequence ID" value="NZ_QKVO01000004.1"/>
</dbReference>
<protein>
    <submittedName>
        <fullName evidence="1">Uncharacterized protein</fullName>
    </submittedName>
</protein>
<dbReference type="Proteomes" id="UP000249762">
    <property type="component" value="Unassembled WGS sequence"/>
</dbReference>
<dbReference type="AlphaFoldDB" id="A0A328PVE8"/>
<organism evidence="1 2">
    <name type="scientific">Mycoplasma wenyonii</name>
    <dbReference type="NCBI Taxonomy" id="65123"/>
    <lineage>
        <taxon>Bacteria</taxon>
        <taxon>Bacillati</taxon>
        <taxon>Mycoplasmatota</taxon>
        <taxon>Mollicutes</taxon>
        <taxon>Mycoplasmataceae</taxon>
        <taxon>Mycoplasma</taxon>
    </lineage>
</organism>
<sequence>MKSFLVNKEPTPKNKVRQRKRIFSKKGSERSIYKILSSCFKKRGYYLSQGPIFEKYKEQILAIAIFLSTTSPFLYKKKSEKLLNFHWRKYIQIFSKQDAVNFLDCSVLYLLENSHFSGEDEEEIKSYLPKPIISFNESYVLSIIKKNKEDNDLNLLGIRFDKYLNLIDLSLRLFEIIRYEVSKDCSKVLELVELSNTWKEKTSEIFGFKSEYIAFLYFLNLRSKRRKLTPWWLS</sequence>
<keyword evidence="2" id="KW-1185">Reference proteome</keyword>
<gene>
    <name evidence="1" type="ORF">DNK47_01630</name>
</gene>
<evidence type="ECO:0000313" key="2">
    <source>
        <dbReference type="Proteomes" id="UP000249762"/>
    </source>
</evidence>
<accession>A0A328PVE8</accession>
<reference evidence="2" key="1">
    <citation type="submission" date="2018-06" db="EMBL/GenBank/DDBJ databases">
        <authorList>
            <person name="Martinez Ocampo F."/>
            <person name="Quiroz Castaneda R.E."/>
            <person name="Rojas Lopez X."/>
        </authorList>
    </citation>
    <scope>NUCLEOTIDE SEQUENCE [LARGE SCALE GENOMIC DNA]</scope>
    <source>
        <strain evidence="2">INIFAP02</strain>
    </source>
</reference>
<dbReference type="EMBL" id="QKVO01000004">
    <property type="protein sequence ID" value="RAO95089.1"/>
    <property type="molecule type" value="Genomic_DNA"/>
</dbReference>
<comment type="caution">
    <text evidence="1">The sequence shown here is derived from an EMBL/GenBank/DDBJ whole genome shotgun (WGS) entry which is preliminary data.</text>
</comment>
<dbReference type="OrthoDB" id="396455at2"/>
<proteinExistence type="predicted"/>
<name>A0A328PVE8_9MOLU</name>